<dbReference type="GO" id="GO:0051015">
    <property type="term" value="F:actin filament binding"/>
    <property type="evidence" value="ECO:0007669"/>
    <property type="project" value="TreeGrafter"/>
</dbReference>
<evidence type="ECO:0000256" key="1">
    <source>
        <dbReference type="ARBA" id="ARBA00004245"/>
    </source>
</evidence>
<evidence type="ECO:0000256" key="5">
    <source>
        <dbReference type="ARBA" id="ARBA00022490"/>
    </source>
</evidence>
<evidence type="ECO:0000256" key="10">
    <source>
        <dbReference type="SAM" id="MobiDB-lite"/>
    </source>
</evidence>
<evidence type="ECO:0000256" key="9">
    <source>
        <dbReference type="RuleBase" id="RU365078"/>
    </source>
</evidence>
<evidence type="ECO:0000313" key="12">
    <source>
        <dbReference type="Proteomes" id="UP001202479"/>
    </source>
</evidence>
<dbReference type="InterPro" id="IPR042276">
    <property type="entry name" value="CapZ_alpha/beta_2"/>
</dbReference>
<comment type="function">
    <text evidence="8 9">F-actin-capping proteins bind in a Ca(2+)-independent manner to the fast growing ends of actin filaments (barbed end) thereby blocking the exchange of subunits at these ends. Unlike other capping proteins (such as gelsolin and severin), these proteins do not sever actin filaments.</text>
</comment>
<dbReference type="InterPro" id="IPR037282">
    <property type="entry name" value="CapZ_alpha/beta"/>
</dbReference>
<dbReference type="Pfam" id="PF01115">
    <property type="entry name" value="F_actin_cap_B"/>
    <property type="match status" value="1"/>
</dbReference>
<gene>
    <name evidence="11" type="ORF">KGF56_004413</name>
</gene>
<feature type="region of interest" description="Disordered" evidence="10">
    <location>
        <begin position="79"/>
        <end position="99"/>
    </location>
</feature>
<dbReference type="InterPro" id="IPR019771">
    <property type="entry name" value="F-actin_capping_bsu_CS"/>
</dbReference>
<evidence type="ECO:0000256" key="8">
    <source>
        <dbReference type="ARBA" id="ARBA00025389"/>
    </source>
</evidence>
<evidence type="ECO:0000256" key="4">
    <source>
        <dbReference type="ARBA" id="ARBA00022467"/>
    </source>
</evidence>
<dbReference type="GO" id="GO:0000902">
    <property type="term" value="P:cell morphogenesis"/>
    <property type="evidence" value="ECO:0007669"/>
    <property type="project" value="TreeGrafter"/>
</dbReference>
<dbReference type="PRINTS" id="PR00192">
    <property type="entry name" value="FACTINCAPB"/>
</dbReference>
<dbReference type="Gene3D" id="1.20.58.570">
    <property type="match status" value="1"/>
</dbReference>
<dbReference type="RefSeq" id="XP_049178486.1">
    <property type="nucleotide sequence ID" value="XM_049325850.1"/>
</dbReference>
<dbReference type="GO" id="GO:0030479">
    <property type="term" value="C:actin cortical patch"/>
    <property type="evidence" value="ECO:0007669"/>
    <property type="project" value="TreeGrafter"/>
</dbReference>
<comment type="subcellular location">
    <subcellularLocation>
        <location evidence="1 9">Cytoplasm</location>
        <location evidence="1 9">Cytoskeleton</location>
    </subcellularLocation>
</comment>
<evidence type="ECO:0000256" key="6">
    <source>
        <dbReference type="ARBA" id="ARBA00023203"/>
    </source>
</evidence>
<reference evidence="11" key="1">
    <citation type="journal article" date="2022" name="DNA Res.">
        <title>Genome analysis of five recently described species of the CUG-Ser clade uncovers Candida theae as a new hybrid lineage with pathogenic potential in the Candida parapsilosis species complex.</title>
        <authorList>
            <person name="Mixao V."/>
            <person name="Del Olmo V."/>
            <person name="Hegedusova E."/>
            <person name="Saus E."/>
            <person name="Pryszcz L."/>
            <person name="Cillingova A."/>
            <person name="Nosek J."/>
            <person name="Gabaldon T."/>
        </authorList>
    </citation>
    <scope>NUCLEOTIDE SEQUENCE</scope>
    <source>
        <strain evidence="11">CBS 10844</strain>
    </source>
</reference>
<keyword evidence="6 9" id="KW-0009">Actin-binding</keyword>
<proteinExistence type="inferred from homology"/>
<protein>
    <recommendedName>
        <fullName evidence="3 9">F-actin-capping protein subunit beta</fullName>
    </recommendedName>
</protein>
<dbReference type="Proteomes" id="UP001202479">
    <property type="component" value="Unassembled WGS sequence"/>
</dbReference>
<dbReference type="PANTHER" id="PTHR10619">
    <property type="entry name" value="F-ACTIN-CAPPING PROTEIN SUBUNIT BETA"/>
    <property type="match status" value="1"/>
</dbReference>
<comment type="subunit">
    <text evidence="9">Heterodimer of an alpha and a beta subunit.</text>
</comment>
<dbReference type="InterPro" id="IPR001698">
    <property type="entry name" value="CAPZB"/>
</dbReference>
<dbReference type="Gene3D" id="3.90.1150.210">
    <property type="entry name" value="F-actin capping protein, beta subunit"/>
    <property type="match status" value="1"/>
</dbReference>
<name>A0AAI9WWH2_9ASCO</name>
<dbReference type="InterPro" id="IPR043175">
    <property type="entry name" value="CAPZB_N"/>
</dbReference>
<evidence type="ECO:0000256" key="2">
    <source>
        <dbReference type="ARBA" id="ARBA00006039"/>
    </source>
</evidence>
<keyword evidence="7 9" id="KW-0206">Cytoskeleton</keyword>
<keyword evidence="5 9" id="KW-0963">Cytoplasm</keyword>
<dbReference type="GO" id="GO:0030036">
    <property type="term" value="P:actin cytoskeleton organization"/>
    <property type="evidence" value="ECO:0007669"/>
    <property type="project" value="InterPro"/>
</dbReference>
<dbReference type="PROSITE" id="PS00231">
    <property type="entry name" value="F_ACTIN_CAPPING_BETA"/>
    <property type="match status" value="1"/>
</dbReference>
<dbReference type="AlphaFoldDB" id="A0AAI9WWH2"/>
<evidence type="ECO:0000256" key="3">
    <source>
        <dbReference type="ARBA" id="ARBA00021859"/>
    </source>
</evidence>
<dbReference type="GO" id="GO:0008290">
    <property type="term" value="C:F-actin capping protein complex"/>
    <property type="evidence" value="ECO:0007669"/>
    <property type="project" value="UniProtKB-UniRule"/>
</dbReference>
<evidence type="ECO:0000313" key="11">
    <source>
        <dbReference type="EMBL" id="KAI3402739.1"/>
    </source>
</evidence>
<sequence length="297" mass="33669">MSDDKFDASLELLRRLDPRSIEQNLTSICSLLSSNNEDTEIVEELLSSIDVPLKVSKCKESGKEYLCCDYNRDGDSYRSPWSNQYYPPPEDDDDEEVSPPYPSELLRQLEFKANDAFDIYRDLYYEGAGVSSVYFWDTSDDDDEGEGSESTLEKGFAGVILFKKETNDKTGKWDSIHVLEVLPEGKNKVLYKLTTSVILDLQNKETNSLSLSGNLTRQLEQSQLLDLNNGVNLETNHLINIGTMVEKAEYNIRNVLQEVYFDKLKDIMLKDLRTVDGDADKAVNAQQSDIIKGLEAL</sequence>
<keyword evidence="4 9" id="KW-0117">Actin capping</keyword>
<comment type="similarity">
    <text evidence="2 9">Belongs to the F-actin-capping protein beta subunit family.</text>
</comment>
<dbReference type="PANTHER" id="PTHR10619:SF0">
    <property type="entry name" value="F-ACTIN-CAPPING PROTEIN SUBUNIT BETA ISOFORMS 1 AND 2"/>
    <property type="match status" value="1"/>
</dbReference>
<dbReference type="GO" id="GO:0051016">
    <property type="term" value="P:barbed-end actin filament capping"/>
    <property type="evidence" value="ECO:0007669"/>
    <property type="project" value="UniProtKB-UniRule"/>
</dbReference>
<dbReference type="FunFam" id="1.20.58.570:FF:000001">
    <property type="entry name" value="F-actin-capping protein subunit beta"/>
    <property type="match status" value="1"/>
</dbReference>
<accession>A0AAI9WWH2</accession>
<keyword evidence="12" id="KW-1185">Reference proteome</keyword>
<dbReference type="SUPFAM" id="SSF90096">
    <property type="entry name" value="Subunits of heterodimeric actin filament capping protein Capz"/>
    <property type="match status" value="1"/>
</dbReference>
<dbReference type="GeneID" id="73382028"/>
<dbReference type="EMBL" id="JAHUZD010000141">
    <property type="protein sequence ID" value="KAI3402739.1"/>
    <property type="molecule type" value="Genomic_DNA"/>
</dbReference>
<organism evidence="11 12">
    <name type="scientific">Candida oxycetoniae</name>
    <dbReference type="NCBI Taxonomy" id="497107"/>
    <lineage>
        <taxon>Eukaryota</taxon>
        <taxon>Fungi</taxon>
        <taxon>Dikarya</taxon>
        <taxon>Ascomycota</taxon>
        <taxon>Saccharomycotina</taxon>
        <taxon>Pichiomycetes</taxon>
        <taxon>Debaryomycetaceae</taxon>
        <taxon>Candida/Lodderomyces clade</taxon>
        <taxon>Candida</taxon>
    </lineage>
</organism>
<evidence type="ECO:0000256" key="7">
    <source>
        <dbReference type="ARBA" id="ARBA00023212"/>
    </source>
</evidence>
<comment type="caution">
    <text evidence="11">The sequence shown here is derived from an EMBL/GenBank/DDBJ whole genome shotgun (WGS) entry which is preliminary data.</text>
</comment>